<evidence type="ECO:0000313" key="2">
    <source>
        <dbReference type="Proteomes" id="UP000321168"/>
    </source>
</evidence>
<evidence type="ECO:0000313" key="1">
    <source>
        <dbReference type="EMBL" id="TXC81387.1"/>
    </source>
</evidence>
<sequence>MKGISYALTGFLLPHACGVVVRNDSSEVLKRPLPWTKTVISKEPAKKPCSSNKQVDWRLRDPVNNAAINCGKPNS</sequence>
<organism evidence="1 2">
    <name type="scientific">Luteibaculum oceani</name>
    <dbReference type="NCBI Taxonomy" id="1294296"/>
    <lineage>
        <taxon>Bacteria</taxon>
        <taxon>Pseudomonadati</taxon>
        <taxon>Bacteroidota</taxon>
        <taxon>Flavobacteriia</taxon>
        <taxon>Flavobacteriales</taxon>
        <taxon>Luteibaculaceae</taxon>
        <taxon>Luteibaculum</taxon>
    </lineage>
</organism>
<comment type="caution">
    <text evidence="1">The sequence shown here is derived from an EMBL/GenBank/DDBJ whole genome shotgun (WGS) entry which is preliminary data.</text>
</comment>
<gene>
    <name evidence="1" type="ORF">FRX97_05115</name>
</gene>
<proteinExistence type="predicted"/>
<dbReference type="AlphaFoldDB" id="A0A5C6V8N2"/>
<dbReference type="Proteomes" id="UP000321168">
    <property type="component" value="Unassembled WGS sequence"/>
</dbReference>
<name>A0A5C6V8N2_9FLAO</name>
<protein>
    <submittedName>
        <fullName evidence="1">Uncharacterized protein</fullName>
    </submittedName>
</protein>
<accession>A0A5C6V8N2</accession>
<reference evidence="1 2" key="1">
    <citation type="submission" date="2019-08" db="EMBL/GenBank/DDBJ databases">
        <title>Genome of Luteibaculum oceani JCM 18817.</title>
        <authorList>
            <person name="Bowman J.P."/>
        </authorList>
    </citation>
    <scope>NUCLEOTIDE SEQUENCE [LARGE SCALE GENOMIC DNA]</scope>
    <source>
        <strain evidence="1 2">JCM 18817</strain>
    </source>
</reference>
<keyword evidence="2" id="KW-1185">Reference proteome</keyword>
<dbReference type="RefSeq" id="WP_170227029.1">
    <property type="nucleotide sequence ID" value="NZ_VORB01000004.1"/>
</dbReference>
<dbReference type="EMBL" id="VORB01000004">
    <property type="protein sequence ID" value="TXC81387.1"/>
    <property type="molecule type" value="Genomic_DNA"/>
</dbReference>